<dbReference type="Proteomes" id="UP001291309">
    <property type="component" value="Unassembled WGS sequence"/>
</dbReference>
<feature type="region of interest" description="Disordered" evidence="1">
    <location>
        <begin position="103"/>
        <end position="150"/>
    </location>
</feature>
<evidence type="ECO:0000256" key="1">
    <source>
        <dbReference type="SAM" id="MobiDB-lite"/>
    </source>
</evidence>
<evidence type="ECO:0008006" key="4">
    <source>
        <dbReference type="Google" id="ProtNLM"/>
    </source>
</evidence>
<gene>
    <name evidence="2" type="ORF">SYV04_04945</name>
</gene>
<keyword evidence="3" id="KW-1185">Reference proteome</keyword>
<dbReference type="SUPFAM" id="SSF53756">
    <property type="entry name" value="UDP-Glycosyltransferase/glycogen phosphorylase"/>
    <property type="match status" value="1"/>
</dbReference>
<feature type="compositionally biased region" description="Basic and acidic residues" evidence="1">
    <location>
        <begin position="108"/>
        <end position="138"/>
    </location>
</feature>
<dbReference type="EMBL" id="JAXIVS010000001">
    <property type="protein sequence ID" value="MDY7225716.1"/>
    <property type="molecule type" value="Genomic_DNA"/>
</dbReference>
<evidence type="ECO:0000313" key="3">
    <source>
        <dbReference type="Proteomes" id="UP001291309"/>
    </source>
</evidence>
<reference evidence="2 3" key="1">
    <citation type="submission" date="2023-12" db="EMBL/GenBank/DDBJ databases">
        <title>the genome sequence of Hyalangium sp. s54d21.</title>
        <authorList>
            <person name="Zhang X."/>
        </authorList>
    </citation>
    <scope>NUCLEOTIDE SEQUENCE [LARGE SCALE GENOMIC DNA]</scope>
    <source>
        <strain evidence="3">s54d21</strain>
    </source>
</reference>
<organism evidence="2 3">
    <name type="scientific">Hyalangium rubrum</name>
    <dbReference type="NCBI Taxonomy" id="3103134"/>
    <lineage>
        <taxon>Bacteria</taxon>
        <taxon>Pseudomonadati</taxon>
        <taxon>Myxococcota</taxon>
        <taxon>Myxococcia</taxon>
        <taxon>Myxococcales</taxon>
        <taxon>Cystobacterineae</taxon>
        <taxon>Archangiaceae</taxon>
        <taxon>Hyalangium</taxon>
    </lineage>
</organism>
<dbReference type="RefSeq" id="WP_321544420.1">
    <property type="nucleotide sequence ID" value="NZ_JAXIVS010000001.1"/>
</dbReference>
<proteinExistence type="predicted"/>
<accession>A0ABU5GX98</accession>
<comment type="caution">
    <text evidence="2">The sequence shown here is derived from an EMBL/GenBank/DDBJ whole genome shotgun (WGS) entry which is preliminary data.</text>
</comment>
<name>A0ABU5GX98_9BACT</name>
<protein>
    <recommendedName>
        <fullName evidence="4">Glycosyltransferase</fullName>
    </recommendedName>
</protein>
<evidence type="ECO:0000313" key="2">
    <source>
        <dbReference type="EMBL" id="MDY7225716.1"/>
    </source>
</evidence>
<sequence length="165" mass="18003">MSEDNAEYLRFGFPHLRIARVHQGLDPTVFHPPAQPAGRRIALMTRNYARDTVQVVQLLRARGSLAGWELVIIKNRTPQQTADLMRQSAIFLAPSNQEGFGRIGGIEGKLRARTGEEGPRRAGDRSRLSSEPGGEGRPRSPSRYTPAQAAVARGARWVGGLGPVG</sequence>